<organism evidence="7 8">
    <name type="scientific">Psychromicrobium silvestre</name>
    <dbReference type="NCBI Taxonomy" id="1645614"/>
    <lineage>
        <taxon>Bacteria</taxon>
        <taxon>Bacillati</taxon>
        <taxon>Actinomycetota</taxon>
        <taxon>Actinomycetes</taxon>
        <taxon>Micrococcales</taxon>
        <taxon>Micrococcaceae</taxon>
        <taxon>Psychromicrobium</taxon>
    </lineage>
</organism>
<evidence type="ECO:0000256" key="4">
    <source>
        <dbReference type="ARBA" id="ARBA00022729"/>
    </source>
</evidence>
<evidence type="ECO:0000256" key="5">
    <source>
        <dbReference type="SAM" id="SignalP"/>
    </source>
</evidence>
<comment type="subcellular location">
    <subcellularLocation>
        <location evidence="1">Cell envelope</location>
    </subcellularLocation>
</comment>
<evidence type="ECO:0000313" key="7">
    <source>
        <dbReference type="EMBL" id="NYE95747.1"/>
    </source>
</evidence>
<keyword evidence="8" id="KW-1185">Reference proteome</keyword>
<dbReference type="PANTHER" id="PTHR30532:SF24">
    <property type="entry name" value="FERRIC ENTEROBACTIN-BINDING PERIPLASMIC PROTEIN FEPB"/>
    <property type="match status" value="1"/>
</dbReference>
<comment type="similarity">
    <text evidence="2">Belongs to the bacterial solute-binding protein 8 family.</text>
</comment>
<keyword evidence="4 5" id="KW-0732">Signal</keyword>
<keyword evidence="3" id="KW-0813">Transport</keyword>
<dbReference type="PROSITE" id="PS50983">
    <property type="entry name" value="FE_B12_PBP"/>
    <property type="match status" value="1"/>
</dbReference>
<feature type="domain" description="Fe/B12 periplasmic-binding" evidence="6">
    <location>
        <begin position="65"/>
        <end position="347"/>
    </location>
</feature>
<dbReference type="InterPro" id="IPR051313">
    <property type="entry name" value="Bact_iron-sidero_bind"/>
</dbReference>
<dbReference type="AlphaFoldDB" id="A0A7Y9LUB8"/>
<dbReference type="SUPFAM" id="SSF53807">
    <property type="entry name" value="Helical backbone' metal receptor"/>
    <property type="match status" value="1"/>
</dbReference>
<reference evidence="7 8" key="1">
    <citation type="submission" date="2020-07" db="EMBL/GenBank/DDBJ databases">
        <title>Sequencing the genomes of 1000 actinobacteria strains.</title>
        <authorList>
            <person name="Klenk H.-P."/>
        </authorList>
    </citation>
    <scope>NUCLEOTIDE SEQUENCE [LARGE SCALE GENOMIC DNA]</scope>
    <source>
        <strain evidence="7 8">DSM 102047</strain>
    </source>
</reference>
<sequence length="352" mass="36665">MKLSRPLRLGGMIAVAAVALLLSSCSTGSVASGDQSTSASAASDQFPVTLKSVFGETTIKTQPQRVATVSWVNDDVALALGVVPVGMPKVEWGGDDKGLTPWKSDALSKLGASLGTAKAPALYSEADGINFTEVAKTTPDVILAAYSGLSKEDYDKLSKIAPVVAYQGEPYGTSWQDSTTLIGQALGKSSQAKELIASTDQSIKDEAAKYPQLAGKTFISGNLEPGKADGVNIYTPLDNRPKFLSSLGMKLAPVVETASKGSTAFYLPWSLEKANELSSDIFVSWVPDAGSKDAIIKDPLLGQVPAIKKGALVADPDKTLNLSISAASPLSLVWGLDRFVPQLAAAVDASSN</sequence>
<dbReference type="InterPro" id="IPR002491">
    <property type="entry name" value="ABC_transptr_periplasmic_BD"/>
</dbReference>
<dbReference type="Proteomes" id="UP000521748">
    <property type="component" value="Unassembled WGS sequence"/>
</dbReference>
<dbReference type="GO" id="GO:0030288">
    <property type="term" value="C:outer membrane-bounded periplasmic space"/>
    <property type="evidence" value="ECO:0007669"/>
    <property type="project" value="TreeGrafter"/>
</dbReference>
<dbReference type="PROSITE" id="PS51257">
    <property type="entry name" value="PROKAR_LIPOPROTEIN"/>
    <property type="match status" value="1"/>
</dbReference>
<dbReference type="Gene3D" id="3.40.50.1980">
    <property type="entry name" value="Nitrogenase molybdenum iron protein domain"/>
    <property type="match status" value="2"/>
</dbReference>
<comment type="caution">
    <text evidence="7">The sequence shown here is derived from an EMBL/GenBank/DDBJ whole genome shotgun (WGS) entry which is preliminary data.</text>
</comment>
<dbReference type="Pfam" id="PF01497">
    <property type="entry name" value="Peripla_BP_2"/>
    <property type="match status" value="1"/>
</dbReference>
<proteinExistence type="inferred from homology"/>
<dbReference type="GO" id="GO:1901678">
    <property type="term" value="P:iron coordination entity transport"/>
    <property type="evidence" value="ECO:0007669"/>
    <property type="project" value="UniProtKB-ARBA"/>
</dbReference>
<evidence type="ECO:0000313" key="8">
    <source>
        <dbReference type="Proteomes" id="UP000521748"/>
    </source>
</evidence>
<evidence type="ECO:0000256" key="2">
    <source>
        <dbReference type="ARBA" id="ARBA00008814"/>
    </source>
</evidence>
<evidence type="ECO:0000256" key="1">
    <source>
        <dbReference type="ARBA" id="ARBA00004196"/>
    </source>
</evidence>
<accession>A0A7Y9LUB8</accession>
<evidence type="ECO:0000259" key="6">
    <source>
        <dbReference type="PROSITE" id="PS50983"/>
    </source>
</evidence>
<dbReference type="PANTHER" id="PTHR30532">
    <property type="entry name" value="IRON III DICITRATE-BINDING PERIPLASMIC PROTEIN"/>
    <property type="match status" value="1"/>
</dbReference>
<dbReference type="EMBL" id="JACBYQ010000002">
    <property type="protein sequence ID" value="NYE95747.1"/>
    <property type="molecule type" value="Genomic_DNA"/>
</dbReference>
<evidence type="ECO:0000256" key="3">
    <source>
        <dbReference type="ARBA" id="ARBA00022448"/>
    </source>
</evidence>
<feature type="chain" id="PRO_5030906538" evidence="5">
    <location>
        <begin position="32"/>
        <end position="352"/>
    </location>
</feature>
<feature type="signal peptide" evidence="5">
    <location>
        <begin position="1"/>
        <end position="31"/>
    </location>
</feature>
<dbReference type="CDD" id="cd01146">
    <property type="entry name" value="FhuD"/>
    <property type="match status" value="1"/>
</dbReference>
<protein>
    <submittedName>
        <fullName evidence="7">Iron complex transport system substrate-binding protein</fullName>
    </submittedName>
</protein>
<name>A0A7Y9LUB8_9MICC</name>
<gene>
    <name evidence="7" type="ORF">FHU41_001997</name>
</gene>